<accession>A0A388LWZ8</accession>
<reference evidence="2 3" key="1">
    <citation type="journal article" date="2018" name="Cell">
        <title>The Chara Genome: Secondary Complexity and Implications for Plant Terrestrialization.</title>
        <authorList>
            <person name="Nishiyama T."/>
            <person name="Sakayama H."/>
            <person name="Vries J.D."/>
            <person name="Buschmann H."/>
            <person name="Saint-Marcoux D."/>
            <person name="Ullrich K.K."/>
            <person name="Haas F.B."/>
            <person name="Vanderstraeten L."/>
            <person name="Becker D."/>
            <person name="Lang D."/>
            <person name="Vosolsobe S."/>
            <person name="Rombauts S."/>
            <person name="Wilhelmsson P.K.I."/>
            <person name="Janitza P."/>
            <person name="Kern R."/>
            <person name="Heyl A."/>
            <person name="Rumpler F."/>
            <person name="Villalobos L.I.A.C."/>
            <person name="Clay J.M."/>
            <person name="Skokan R."/>
            <person name="Toyoda A."/>
            <person name="Suzuki Y."/>
            <person name="Kagoshima H."/>
            <person name="Schijlen E."/>
            <person name="Tajeshwar N."/>
            <person name="Catarino B."/>
            <person name="Hetherington A.J."/>
            <person name="Saltykova A."/>
            <person name="Bonnot C."/>
            <person name="Breuninger H."/>
            <person name="Symeonidi A."/>
            <person name="Radhakrishnan G.V."/>
            <person name="Van Nieuwerburgh F."/>
            <person name="Deforce D."/>
            <person name="Chang C."/>
            <person name="Karol K.G."/>
            <person name="Hedrich R."/>
            <person name="Ulvskov P."/>
            <person name="Glockner G."/>
            <person name="Delwiche C.F."/>
            <person name="Petrasek J."/>
            <person name="Van de Peer Y."/>
            <person name="Friml J."/>
            <person name="Beilby M."/>
            <person name="Dolan L."/>
            <person name="Kohara Y."/>
            <person name="Sugano S."/>
            <person name="Fujiyama A."/>
            <person name="Delaux P.-M."/>
            <person name="Quint M."/>
            <person name="TheiBen G."/>
            <person name="Hagemann M."/>
            <person name="Harholt J."/>
            <person name="Dunand C."/>
            <person name="Zachgo S."/>
            <person name="Langdale J."/>
            <person name="Maumus F."/>
            <person name="Straeten D.V.D."/>
            <person name="Gould S.B."/>
            <person name="Rensing S.A."/>
        </authorList>
    </citation>
    <scope>NUCLEOTIDE SEQUENCE [LARGE SCALE GENOMIC DNA]</scope>
    <source>
        <strain evidence="2 3">S276</strain>
    </source>
</reference>
<feature type="region of interest" description="Disordered" evidence="1">
    <location>
        <begin position="277"/>
        <end position="393"/>
    </location>
</feature>
<name>A0A388LWZ8_CHABU</name>
<keyword evidence="3" id="KW-1185">Reference proteome</keyword>
<dbReference type="AlphaFoldDB" id="A0A388LWZ8"/>
<sequence length="404" mass="46093">MANARYIPPTPLATARTEERLREFVGICYMQGVCPDDASLGEVIEDAEGKRFVVNGQVNAVKEVWLKDHTVIVTFQGGARHLSRQVKEDLIRAYEDGWFVRRLFGPGAERGRVKFEGANVASYVARSEQITTWLLQQKELKIKLQDAEEYVVTFKPWLPLQELKAMKLQEAEMKFWIMALRVPLDGYYYLRSTVQGMFGDVLLMHPPEYDSSRPKLMNVKFDMSPEVREKVDNVLTIESPSGERWIVEIATPYTDWCKRCKWYFHTEVNCPRIRQGEERGGSQIAGSGGHKVRLTQYQQRQERQERQAGSHAANMGEATASQPAAAVNRPQAQEPRWSDQVGTRDRFMWSSQEARSGDRSRQGEQSGHPVREQGQNSQGAGREPRGMILEEGQGVRDHVYHGCC</sequence>
<dbReference type="Gramene" id="GBG86791">
    <property type="protein sequence ID" value="GBG86791"/>
    <property type="gene ID" value="CBR_g42075"/>
</dbReference>
<evidence type="ECO:0000256" key="1">
    <source>
        <dbReference type="SAM" id="MobiDB-lite"/>
    </source>
</evidence>
<organism evidence="2 3">
    <name type="scientific">Chara braunii</name>
    <name type="common">Braun's stonewort</name>
    <dbReference type="NCBI Taxonomy" id="69332"/>
    <lineage>
        <taxon>Eukaryota</taxon>
        <taxon>Viridiplantae</taxon>
        <taxon>Streptophyta</taxon>
        <taxon>Charophyceae</taxon>
        <taxon>Charales</taxon>
        <taxon>Characeae</taxon>
        <taxon>Chara</taxon>
    </lineage>
</organism>
<evidence type="ECO:0000313" key="3">
    <source>
        <dbReference type="Proteomes" id="UP000265515"/>
    </source>
</evidence>
<protein>
    <submittedName>
        <fullName evidence="2">Uncharacterized protein</fullName>
    </submittedName>
</protein>
<evidence type="ECO:0000313" key="2">
    <source>
        <dbReference type="EMBL" id="GBG86791.1"/>
    </source>
</evidence>
<dbReference type="EMBL" id="BFEA01000580">
    <property type="protein sequence ID" value="GBG86791.1"/>
    <property type="molecule type" value="Genomic_DNA"/>
</dbReference>
<gene>
    <name evidence="2" type="ORF">CBR_g42075</name>
</gene>
<dbReference type="Proteomes" id="UP000265515">
    <property type="component" value="Unassembled WGS sequence"/>
</dbReference>
<proteinExistence type="predicted"/>
<comment type="caution">
    <text evidence="2">The sequence shown here is derived from an EMBL/GenBank/DDBJ whole genome shotgun (WGS) entry which is preliminary data.</text>
</comment>